<dbReference type="Pfam" id="PF07859">
    <property type="entry name" value="Abhydrolase_3"/>
    <property type="match status" value="1"/>
</dbReference>
<dbReference type="InterPro" id="IPR033140">
    <property type="entry name" value="Lipase_GDXG_put_SER_AS"/>
</dbReference>
<name>A0ABY7RFW5_9PSED</name>
<dbReference type="GO" id="GO:0016787">
    <property type="term" value="F:hydrolase activity"/>
    <property type="evidence" value="ECO:0007669"/>
    <property type="project" value="UniProtKB-KW"/>
</dbReference>
<feature type="domain" description="Alpha/beta hydrolase fold-3" evidence="4">
    <location>
        <begin position="77"/>
        <end position="281"/>
    </location>
</feature>
<dbReference type="EMBL" id="CP116669">
    <property type="protein sequence ID" value="WCI02676.1"/>
    <property type="molecule type" value="Genomic_DNA"/>
</dbReference>
<dbReference type="InterPro" id="IPR013094">
    <property type="entry name" value="AB_hydrolase_3"/>
</dbReference>
<dbReference type="Proteomes" id="UP001214301">
    <property type="component" value="Chromosome"/>
</dbReference>
<dbReference type="InterPro" id="IPR002168">
    <property type="entry name" value="Lipase_GDXG_HIS_AS"/>
</dbReference>
<keyword evidence="6" id="KW-1185">Reference proteome</keyword>
<sequence length="308" mass="33292">MPTQLDCAMQAYVDSSQRFAPEENTLVARRAAFLRACRDCTPPVPEGWHIDDINLEGLRLRCYRPGGAVPESGWPTVLYVHGGGWDLGNLDTHDWFAYALAQRARLAIVAVEYRLAPEHSYPAPLQDCLKAWMALRNGEVDANLSRMALMVAGDSAGGTLAAGLCRALLDAGQPQPLGQLLVYPVLTARPDLPSMQEHAQAPMMTVAGLKQSLQGFLPNEAERNAPCAMPLEADDFAGLAPALVIVARIDPLCDHGIAYAAALTKHGVPAEVWVGEGMVHSSLRAFGVAEIERAWAHLSTQLLRWANG</sequence>
<dbReference type="PANTHER" id="PTHR48081:SF8">
    <property type="entry name" value="ALPHA_BETA HYDROLASE FOLD-3 DOMAIN-CONTAINING PROTEIN-RELATED"/>
    <property type="match status" value="1"/>
</dbReference>
<feature type="active site" evidence="3">
    <location>
        <position position="155"/>
    </location>
</feature>
<dbReference type="PANTHER" id="PTHR48081">
    <property type="entry name" value="AB HYDROLASE SUPERFAMILY PROTEIN C4A8.06C"/>
    <property type="match status" value="1"/>
</dbReference>
<comment type="similarity">
    <text evidence="1">Belongs to the 'GDXG' lipolytic enzyme family.</text>
</comment>
<reference evidence="5 6" key="1">
    <citation type="journal article" date="2020" name="Front. Microbiol.">
        <title>Toward Biorecycling: Isolation of a Soil Bacterium That Grows on a Polyurethane Oligomer and Monomer.</title>
        <authorList>
            <person name="Espinosa M.J.C."/>
            <person name="Blanco A.C."/>
            <person name="Schmidgall T."/>
            <person name="Atanasoff-Kardjalieff A.K."/>
            <person name="Kappelmeyer U."/>
            <person name="Tischler D."/>
            <person name="Pieper D.H."/>
            <person name="Heipieper H.J."/>
            <person name="Eberlein C."/>
        </authorList>
    </citation>
    <scope>NUCLEOTIDE SEQUENCE [LARGE SCALE GENOMIC DNA]</scope>
    <source>
        <strain evidence="5 6">TDA1</strain>
    </source>
</reference>
<dbReference type="PROSITE" id="PS01174">
    <property type="entry name" value="LIPASE_GDXG_SER"/>
    <property type="match status" value="1"/>
</dbReference>
<dbReference type="PROSITE" id="PS01173">
    <property type="entry name" value="LIPASE_GDXG_HIS"/>
    <property type="match status" value="1"/>
</dbReference>
<dbReference type="RefSeq" id="WP_095064681.1">
    <property type="nucleotide sequence ID" value="NZ_CP116669.1"/>
</dbReference>
<gene>
    <name evidence="5" type="ORF">PMC74_12620</name>
</gene>
<protein>
    <submittedName>
        <fullName evidence="5">Alpha/beta hydrolase</fullName>
    </submittedName>
</protein>
<dbReference type="InterPro" id="IPR050300">
    <property type="entry name" value="GDXG_lipolytic_enzyme"/>
</dbReference>
<dbReference type="Gene3D" id="3.40.50.1820">
    <property type="entry name" value="alpha/beta hydrolase"/>
    <property type="match status" value="1"/>
</dbReference>
<proteinExistence type="inferred from homology"/>
<organism evidence="5 6">
    <name type="scientific">Pseudomonas capeferrum</name>
    <dbReference type="NCBI Taxonomy" id="1495066"/>
    <lineage>
        <taxon>Bacteria</taxon>
        <taxon>Pseudomonadati</taxon>
        <taxon>Pseudomonadota</taxon>
        <taxon>Gammaproteobacteria</taxon>
        <taxon>Pseudomonadales</taxon>
        <taxon>Pseudomonadaceae</taxon>
        <taxon>Pseudomonas</taxon>
    </lineage>
</organism>
<evidence type="ECO:0000313" key="5">
    <source>
        <dbReference type="EMBL" id="WCI02676.1"/>
    </source>
</evidence>
<accession>A0ABY7RFW5</accession>
<evidence type="ECO:0000313" key="6">
    <source>
        <dbReference type="Proteomes" id="UP001214301"/>
    </source>
</evidence>
<evidence type="ECO:0000256" key="1">
    <source>
        <dbReference type="ARBA" id="ARBA00010515"/>
    </source>
</evidence>
<evidence type="ECO:0000256" key="2">
    <source>
        <dbReference type="ARBA" id="ARBA00022801"/>
    </source>
</evidence>
<keyword evidence="2 5" id="KW-0378">Hydrolase</keyword>
<evidence type="ECO:0000256" key="3">
    <source>
        <dbReference type="PROSITE-ProRule" id="PRU10038"/>
    </source>
</evidence>
<dbReference type="SUPFAM" id="SSF53474">
    <property type="entry name" value="alpha/beta-Hydrolases"/>
    <property type="match status" value="1"/>
</dbReference>
<dbReference type="InterPro" id="IPR029058">
    <property type="entry name" value="AB_hydrolase_fold"/>
</dbReference>
<evidence type="ECO:0000259" key="4">
    <source>
        <dbReference type="Pfam" id="PF07859"/>
    </source>
</evidence>